<evidence type="ECO:0000256" key="6">
    <source>
        <dbReference type="SAM" id="Phobius"/>
    </source>
</evidence>
<reference evidence="7 8" key="1">
    <citation type="journal article" date="2023" name="ISME J.">
        <title>Cultivation and genomic characterization of novel and ubiquitous marine nitrite-oxidizing bacteria from the Nitrospirales.</title>
        <authorList>
            <person name="Mueller A.J."/>
            <person name="Daebeler A."/>
            <person name="Herbold C.W."/>
            <person name="Kirkegaard R.H."/>
            <person name="Daims H."/>
        </authorList>
    </citation>
    <scope>NUCLEOTIDE SEQUENCE [LARGE SCALE GENOMIC DNA]</scope>
    <source>
        <strain evidence="7 8">EB</strain>
    </source>
</reference>
<keyword evidence="2" id="KW-1003">Cell membrane</keyword>
<feature type="transmembrane region" description="Helical" evidence="6">
    <location>
        <begin position="179"/>
        <end position="206"/>
    </location>
</feature>
<feature type="transmembrane region" description="Helical" evidence="6">
    <location>
        <begin position="317"/>
        <end position="336"/>
    </location>
</feature>
<evidence type="ECO:0000256" key="2">
    <source>
        <dbReference type="ARBA" id="ARBA00022475"/>
    </source>
</evidence>
<evidence type="ECO:0000313" key="7">
    <source>
        <dbReference type="EMBL" id="MDT7040749.1"/>
    </source>
</evidence>
<name>A0ABU3K304_9BACT</name>
<feature type="transmembrane region" description="Helical" evidence="6">
    <location>
        <begin position="155"/>
        <end position="173"/>
    </location>
</feature>
<dbReference type="NCBIfam" id="TIGR00374">
    <property type="entry name" value="flippase-like domain"/>
    <property type="match status" value="1"/>
</dbReference>
<dbReference type="Pfam" id="PF03706">
    <property type="entry name" value="LPG_synthase_TM"/>
    <property type="match status" value="1"/>
</dbReference>
<dbReference type="PANTHER" id="PTHR39087:SF2">
    <property type="entry name" value="UPF0104 MEMBRANE PROTEIN MJ1595"/>
    <property type="match status" value="1"/>
</dbReference>
<protein>
    <submittedName>
        <fullName evidence="7">Flippase-like domain-containing protein</fullName>
    </submittedName>
</protein>
<comment type="subcellular location">
    <subcellularLocation>
        <location evidence="1">Cell membrane</location>
        <topology evidence="1">Multi-pass membrane protein</topology>
    </subcellularLocation>
</comment>
<comment type="caution">
    <text evidence="7">The sequence shown here is derived from an EMBL/GenBank/DDBJ whole genome shotgun (WGS) entry which is preliminary data.</text>
</comment>
<feature type="transmembrane region" description="Helical" evidence="6">
    <location>
        <begin position="65"/>
        <end position="83"/>
    </location>
</feature>
<feature type="transmembrane region" description="Helical" evidence="6">
    <location>
        <begin position="259"/>
        <end position="279"/>
    </location>
</feature>
<organism evidence="7 8">
    <name type="scientific">Candidatus Nitronereus thalassa</name>
    <dbReference type="NCBI Taxonomy" id="3020898"/>
    <lineage>
        <taxon>Bacteria</taxon>
        <taxon>Pseudomonadati</taxon>
        <taxon>Nitrospirota</taxon>
        <taxon>Nitrospiria</taxon>
        <taxon>Nitrospirales</taxon>
        <taxon>Nitrospiraceae</taxon>
        <taxon>Candidatus Nitronereus</taxon>
    </lineage>
</organism>
<keyword evidence="5 6" id="KW-0472">Membrane</keyword>
<keyword evidence="8" id="KW-1185">Reference proteome</keyword>
<keyword evidence="4 6" id="KW-1133">Transmembrane helix</keyword>
<evidence type="ECO:0000256" key="3">
    <source>
        <dbReference type="ARBA" id="ARBA00022692"/>
    </source>
</evidence>
<gene>
    <name evidence="7" type="ORF">PPG34_00200</name>
</gene>
<evidence type="ECO:0000256" key="1">
    <source>
        <dbReference type="ARBA" id="ARBA00004651"/>
    </source>
</evidence>
<dbReference type="Proteomes" id="UP001250932">
    <property type="component" value="Unassembled WGS sequence"/>
</dbReference>
<evidence type="ECO:0000313" key="8">
    <source>
        <dbReference type="Proteomes" id="UP001250932"/>
    </source>
</evidence>
<evidence type="ECO:0000256" key="4">
    <source>
        <dbReference type="ARBA" id="ARBA00022989"/>
    </source>
</evidence>
<feature type="transmembrane region" description="Helical" evidence="6">
    <location>
        <begin position="33"/>
        <end position="53"/>
    </location>
</feature>
<dbReference type="PANTHER" id="PTHR39087">
    <property type="entry name" value="UPF0104 MEMBRANE PROTEIN MJ1595"/>
    <property type="match status" value="1"/>
</dbReference>
<sequence length="370" mass="40755">MIMRGRTLRLFFTNNCRCLLDEERGFLCVDARLLKWALFLVGLLTLLGLVGHIGPERILETAAALGPIALLIIFLPSVLMYGLDTLGWRFTLSRYLSFLPFWRLCAVRMAGEMVNMTTPTASVGGEPLKAYLLKRSGVPMEDGLASVVVAKTTMTLAQIAFILLGITLGIWILPSSGGAWSFTLPVLGALVSVGLLLFGITVFVVIQRHGLFTSLLGLLRRWRIQFKYLEVREKKLLALDRSIQAFYIRDRRAFFQSTGTFFLGWLTEALEVYAILFFLGVPIDLPTALAIDALSTFMKGGTSFIPGSIGAQEGGNILLLVTFGFSELIGILFALVRRFRELVWICVGLICLAAMGGQSREMPEASAKGN</sequence>
<proteinExistence type="predicted"/>
<dbReference type="EMBL" id="JAQOUE010000001">
    <property type="protein sequence ID" value="MDT7040749.1"/>
    <property type="molecule type" value="Genomic_DNA"/>
</dbReference>
<keyword evidence="3 6" id="KW-0812">Transmembrane</keyword>
<evidence type="ECO:0000256" key="5">
    <source>
        <dbReference type="ARBA" id="ARBA00023136"/>
    </source>
</evidence>
<accession>A0ABU3K304</accession>
<dbReference type="InterPro" id="IPR022791">
    <property type="entry name" value="L-PG_synthase/AglD"/>
</dbReference>
<dbReference type="RefSeq" id="WP_313831107.1">
    <property type="nucleotide sequence ID" value="NZ_JAQOUE010000001.1"/>
</dbReference>
<feature type="transmembrane region" description="Helical" evidence="6">
    <location>
        <begin position="342"/>
        <end position="358"/>
    </location>
</feature>